<organism evidence="2 3">
    <name type="scientific">Desmophyllum pertusum</name>
    <dbReference type="NCBI Taxonomy" id="174260"/>
    <lineage>
        <taxon>Eukaryota</taxon>
        <taxon>Metazoa</taxon>
        <taxon>Cnidaria</taxon>
        <taxon>Anthozoa</taxon>
        <taxon>Hexacorallia</taxon>
        <taxon>Scleractinia</taxon>
        <taxon>Caryophylliina</taxon>
        <taxon>Caryophylliidae</taxon>
        <taxon>Desmophyllum</taxon>
    </lineage>
</organism>
<gene>
    <name evidence="2" type="ORF">OS493_014722</name>
</gene>
<sequence length="116" mass="12130">MDTIAETPDTSQTIAGITKLNNFEFTSTDSVTCWRAYGVGHGKVIKLDTSSSEPSHSRLEAAFSPGDFKALGRKATKTTTTSATASAEEVPADNPEESNKAEGVYACPQDGPGSSV</sequence>
<dbReference type="AlphaFoldDB" id="A0A9W9YGI4"/>
<dbReference type="EMBL" id="MU827784">
    <property type="protein sequence ID" value="KAJ7334411.1"/>
    <property type="molecule type" value="Genomic_DNA"/>
</dbReference>
<name>A0A9W9YGI4_9CNID</name>
<accession>A0A9W9YGI4</accession>
<keyword evidence="3" id="KW-1185">Reference proteome</keyword>
<feature type="region of interest" description="Disordered" evidence="1">
    <location>
        <begin position="73"/>
        <end position="116"/>
    </location>
</feature>
<dbReference type="Proteomes" id="UP001163046">
    <property type="component" value="Unassembled WGS sequence"/>
</dbReference>
<evidence type="ECO:0000313" key="2">
    <source>
        <dbReference type="EMBL" id="KAJ7334411.1"/>
    </source>
</evidence>
<reference evidence="2" key="1">
    <citation type="submission" date="2023-01" db="EMBL/GenBank/DDBJ databases">
        <title>Genome assembly of the deep-sea coral Lophelia pertusa.</title>
        <authorList>
            <person name="Herrera S."/>
            <person name="Cordes E."/>
        </authorList>
    </citation>
    <scope>NUCLEOTIDE SEQUENCE</scope>
    <source>
        <strain evidence="2">USNM1676648</strain>
        <tissue evidence="2">Polyp</tissue>
    </source>
</reference>
<proteinExistence type="predicted"/>
<feature type="compositionally biased region" description="Low complexity" evidence="1">
    <location>
        <begin position="77"/>
        <end position="87"/>
    </location>
</feature>
<evidence type="ECO:0000313" key="3">
    <source>
        <dbReference type="Proteomes" id="UP001163046"/>
    </source>
</evidence>
<comment type="caution">
    <text evidence="2">The sequence shown here is derived from an EMBL/GenBank/DDBJ whole genome shotgun (WGS) entry which is preliminary data.</text>
</comment>
<evidence type="ECO:0000256" key="1">
    <source>
        <dbReference type="SAM" id="MobiDB-lite"/>
    </source>
</evidence>
<protein>
    <submittedName>
        <fullName evidence="2">Uncharacterized protein</fullName>
    </submittedName>
</protein>
<dbReference type="OrthoDB" id="5982703at2759"/>